<evidence type="ECO:0000256" key="2">
    <source>
        <dbReference type="ARBA" id="ARBA00022723"/>
    </source>
</evidence>
<keyword evidence="2" id="KW-0479">Metal-binding</keyword>
<dbReference type="Gene3D" id="3.90.380.10">
    <property type="entry name" value="Naphthalene 1,2-dioxygenase Alpha Subunit, Chain A, domain 1"/>
    <property type="match status" value="1"/>
</dbReference>
<feature type="domain" description="Rieske" evidence="6">
    <location>
        <begin position="21"/>
        <end position="124"/>
    </location>
</feature>
<evidence type="ECO:0000256" key="3">
    <source>
        <dbReference type="ARBA" id="ARBA00023002"/>
    </source>
</evidence>
<dbReference type="GO" id="GO:0051213">
    <property type="term" value="F:dioxygenase activity"/>
    <property type="evidence" value="ECO:0007669"/>
    <property type="project" value="UniProtKB-KW"/>
</dbReference>
<name>A0A8J7E0I1_9CYAN</name>
<evidence type="ECO:0000313" key="8">
    <source>
        <dbReference type="Proteomes" id="UP000654482"/>
    </source>
</evidence>
<dbReference type="Pfam" id="PF00355">
    <property type="entry name" value="Rieske"/>
    <property type="match status" value="1"/>
</dbReference>
<evidence type="ECO:0000256" key="5">
    <source>
        <dbReference type="ARBA" id="ARBA00023014"/>
    </source>
</evidence>
<keyword evidence="4" id="KW-0408">Iron</keyword>
<keyword evidence="1" id="KW-0001">2Fe-2S</keyword>
<dbReference type="Gene3D" id="2.102.10.10">
    <property type="entry name" value="Rieske [2Fe-2S] iron-sulphur domain"/>
    <property type="match status" value="1"/>
</dbReference>
<dbReference type="GO" id="GO:0004497">
    <property type="term" value="F:monooxygenase activity"/>
    <property type="evidence" value="ECO:0007669"/>
    <property type="project" value="UniProtKB-ARBA"/>
</dbReference>
<dbReference type="InterPro" id="IPR036922">
    <property type="entry name" value="Rieske_2Fe-2S_sf"/>
</dbReference>
<dbReference type="AlphaFoldDB" id="A0A8J7E0I1"/>
<organism evidence="7 8">
    <name type="scientific">Lusitaniella coriacea LEGE 07157</name>
    <dbReference type="NCBI Taxonomy" id="945747"/>
    <lineage>
        <taxon>Bacteria</taxon>
        <taxon>Bacillati</taxon>
        <taxon>Cyanobacteriota</taxon>
        <taxon>Cyanophyceae</taxon>
        <taxon>Spirulinales</taxon>
        <taxon>Lusitaniellaceae</taxon>
        <taxon>Lusitaniella</taxon>
    </lineage>
</organism>
<dbReference type="PANTHER" id="PTHR21266:SF57">
    <property type="entry name" value="3-CHLOROBENZOATE-3,4-DIOXYGENASE"/>
    <property type="match status" value="1"/>
</dbReference>
<dbReference type="GO" id="GO:0016705">
    <property type="term" value="F:oxidoreductase activity, acting on paired donors, with incorporation or reduction of molecular oxygen"/>
    <property type="evidence" value="ECO:0007669"/>
    <property type="project" value="UniProtKB-ARBA"/>
</dbReference>
<comment type="caution">
    <text evidence="7">The sequence shown here is derived from an EMBL/GenBank/DDBJ whole genome shotgun (WGS) entry which is preliminary data.</text>
</comment>
<dbReference type="GO" id="GO:0046872">
    <property type="term" value="F:metal ion binding"/>
    <property type="evidence" value="ECO:0007669"/>
    <property type="project" value="UniProtKB-KW"/>
</dbReference>
<dbReference type="SUPFAM" id="SSF50022">
    <property type="entry name" value="ISP domain"/>
    <property type="match status" value="1"/>
</dbReference>
<evidence type="ECO:0000256" key="1">
    <source>
        <dbReference type="ARBA" id="ARBA00022714"/>
    </source>
</evidence>
<dbReference type="EMBL" id="JADEWZ010000044">
    <property type="protein sequence ID" value="MBE9118362.1"/>
    <property type="molecule type" value="Genomic_DNA"/>
</dbReference>
<keyword evidence="5" id="KW-0411">Iron-sulfur</keyword>
<reference evidence="7" key="1">
    <citation type="submission" date="2020-10" db="EMBL/GenBank/DDBJ databases">
        <authorList>
            <person name="Castelo-Branco R."/>
            <person name="Eusebio N."/>
            <person name="Adriana R."/>
            <person name="Vieira A."/>
            <person name="Brugerolle De Fraissinette N."/>
            <person name="Rezende De Castro R."/>
            <person name="Schneider M.P."/>
            <person name="Vasconcelos V."/>
            <person name="Leao P.N."/>
        </authorList>
    </citation>
    <scope>NUCLEOTIDE SEQUENCE</scope>
    <source>
        <strain evidence="7">LEGE 07157</strain>
    </source>
</reference>
<protein>
    <submittedName>
        <fullName evidence="7">Aromatic ring-hydroxylating dioxygenase subunit alpha</fullName>
    </submittedName>
</protein>
<dbReference type="RefSeq" id="WP_194031446.1">
    <property type="nucleotide sequence ID" value="NZ_JADEWZ010000044.1"/>
</dbReference>
<evidence type="ECO:0000256" key="4">
    <source>
        <dbReference type="ARBA" id="ARBA00023004"/>
    </source>
</evidence>
<evidence type="ECO:0000259" key="6">
    <source>
        <dbReference type="PROSITE" id="PS51296"/>
    </source>
</evidence>
<dbReference type="GO" id="GO:0051537">
    <property type="term" value="F:2 iron, 2 sulfur cluster binding"/>
    <property type="evidence" value="ECO:0007669"/>
    <property type="project" value="UniProtKB-KW"/>
</dbReference>
<accession>A0A8J7E0I1</accession>
<dbReference type="PANTHER" id="PTHR21266">
    <property type="entry name" value="IRON-SULFUR DOMAIN CONTAINING PROTEIN"/>
    <property type="match status" value="1"/>
</dbReference>
<dbReference type="SUPFAM" id="SSF55961">
    <property type="entry name" value="Bet v1-like"/>
    <property type="match status" value="1"/>
</dbReference>
<proteinExistence type="predicted"/>
<dbReference type="PROSITE" id="PS51296">
    <property type="entry name" value="RIESKE"/>
    <property type="match status" value="1"/>
</dbReference>
<dbReference type="Proteomes" id="UP000654482">
    <property type="component" value="Unassembled WGS sequence"/>
</dbReference>
<dbReference type="CDD" id="cd03469">
    <property type="entry name" value="Rieske_RO_Alpha_N"/>
    <property type="match status" value="1"/>
</dbReference>
<dbReference type="Pfam" id="PF19112">
    <property type="entry name" value="VanA_C"/>
    <property type="match status" value="1"/>
</dbReference>
<keyword evidence="8" id="KW-1185">Reference proteome</keyword>
<dbReference type="InterPro" id="IPR050584">
    <property type="entry name" value="Cholesterol_7-desaturase"/>
</dbReference>
<keyword evidence="7" id="KW-0223">Dioxygenase</keyword>
<dbReference type="InterPro" id="IPR044043">
    <property type="entry name" value="VanA_C_cat"/>
</dbReference>
<dbReference type="InterPro" id="IPR017941">
    <property type="entry name" value="Rieske_2Fe-2S"/>
</dbReference>
<keyword evidence="3" id="KW-0560">Oxidoreductase</keyword>
<gene>
    <name evidence="7" type="ORF">IQ249_20940</name>
</gene>
<evidence type="ECO:0000313" key="7">
    <source>
        <dbReference type="EMBL" id="MBE9118362.1"/>
    </source>
</evidence>
<sequence>MQLQDRKFTDVRTCGINPNHWYVVARSTEVRDRPIGIVLWKQAIVLFRDRAGKIHALEDRCPHRQVKLSEGKVAENAIECAYHGWQFGAEGNCVTVPYLGEKQKLPNCTIRDYPVRECNGFIWVFPGEGNSEDISPLDIPEWEHLNYIATVSTVDCPGHYSFLIENLMDMYHGHLHDNYQAWASAKLEKIEEARDRVDVRYEAQSYYRIDKIWSISQLFFPALRRLHPEPLDVSYVYPNWVSRLGDDFKIYCLFCPVSETQTRAYLLHFTSLNAFWRLHKLPVGFRRWVKNSLFGSAQKLLDGLVRQDVAMIEQEQQAYLQNPQRRTYELNPAIFSVQQLIRQQVEEGKYEKISNIS</sequence>